<name>B7LVV0_ESCF3</name>
<dbReference type="KEGG" id="efe:EFER_0272"/>
<feature type="signal peptide" evidence="2">
    <location>
        <begin position="1"/>
        <end position="33"/>
    </location>
</feature>
<dbReference type="Pfam" id="PF03401">
    <property type="entry name" value="TctC"/>
    <property type="match status" value="1"/>
</dbReference>
<dbReference type="HOGENOM" id="CLU_045683_1_1_6"/>
<dbReference type="Gene3D" id="3.40.190.10">
    <property type="entry name" value="Periplasmic binding protein-like II"/>
    <property type="match status" value="1"/>
</dbReference>
<dbReference type="EMBL" id="CU928158">
    <property type="protein sequence ID" value="CAQ87840.1"/>
    <property type="molecule type" value="Genomic_DNA"/>
</dbReference>
<proteinExistence type="inferred from homology"/>
<dbReference type="GeneID" id="75058646"/>
<dbReference type="PANTHER" id="PTHR42928">
    <property type="entry name" value="TRICARBOXYLATE-BINDING PROTEIN"/>
    <property type="match status" value="1"/>
</dbReference>
<dbReference type="PIRSF" id="PIRSF017082">
    <property type="entry name" value="YflP"/>
    <property type="match status" value="1"/>
</dbReference>
<keyword evidence="4" id="KW-1185">Reference proteome</keyword>
<dbReference type="InterPro" id="IPR005064">
    <property type="entry name" value="BUG"/>
</dbReference>
<organism evidence="3 4">
    <name type="scientific">Escherichia fergusonii (strain ATCC 35469 / DSM 13698 / CCUG 18766 / IAM 14443 / JCM 21226 / LMG 7866 / NBRC 102419 / NCTC 12128 / CDC 0568-73)</name>
    <dbReference type="NCBI Taxonomy" id="585054"/>
    <lineage>
        <taxon>Bacteria</taxon>
        <taxon>Pseudomonadati</taxon>
        <taxon>Pseudomonadota</taxon>
        <taxon>Gammaproteobacteria</taxon>
        <taxon>Enterobacterales</taxon>
        <taxon>Enterobacteriaceae</taxon>
        <taxon>Escherichia</taxon>
    </lineage>
</organism>
<dbReference type="RefSeq" id="WP_012599879.1">
    <property type="nucleotide sequence ID" value="NC_011740.1"/>
</dbReference>
<evidence type="ECO:0000256" key="2">
    <source>
        <dbReference type="SAM" id="SignalP"/>
    </source>
</evidence>
<dbReference type="PANTHER" id="PTHR42928:SF5">
    <property type="entry name" value="BLR1237 PROTEIN"/>
    <property type="match status" value="1"/>
</dbReference>
<dbReference type="CDD" id="cd07012">
    <property type="entry name" value="PBP2_Bug_TTT"/>
    <property type="match status" value="1"/>
</dbReference>
<gene>
    <name evidence="3" type="ordered locus">EFER_0272</name>
</gene>
<feature type="chain" id="PRO_5002859867" description="Tripartite tricarboxylate transporter substrate binding protein" evidence="2">
    <location>
        <begin position="34"/>
        <end position="332"/>
    </location>
</feature>
<keyword evidence="2" id="KW-0732">Signal</keyword>
<evidence type="ECO:0008006" key="5">
    <source>
        <dbReference type="Google" id="ProtNLM"/>
    </source>
</evidence>
<comment type="similarity">
    <text evidence="1">Belongs to the UPF0065 (bug) family.</text>
</comment>
<evidence type="ECO:0000256" key="1">
    <source>
        <dbReference type="ARBA" id="ARBA00006987"/>
    </source>
</evidence>
<reference evidence="4" key="1">
    <citation type="journal article" date="2009" name="PLoS Genet.">
        <title>Organised genome dynamics in the Escherichia coli species results in highly diverse adaptive paths.</title>
        <authorList>
            <person name="Touchon M."/>
            <person name="Hoede C."/>
            <person name="Tenaillon O."/>
            <person name="Barbe V."/>
            <person name="Baeriswyl S."/>
            <person name="Bidet P."/>
            <person name="Bingen E."/>
            <person name="Bonacorsi S."/>
            <person name="Bouchier C."/>
            <person name="Bouvet O."/>
            <person name="Calteau A."/>
            <person name="Chiapello H."/>
            <person name="Clermont O."/>
            <person name="Cruveiller S."/>
            <person name="Danchin A."/>
            <person name="Diard M."/>
            <person name="Dossat C."/>
            <person name="Karoui M.E."/>
            <person name="Frapy E."/>
            <person name="Garry L."/>
            <person name="Ghigo J.M."/>
            <person name="Gilles A.M."/>
            <person name="Johnson J."/>
            <person name="Le Bouguenec C."/>
            <person name="Lescat M."/>
            <person name="Mangenot S."/>
            <person name="Martinez-Jehanne V."/>
            <person name="Matic I."/>
            <person name="Nassif X."/>
            <person name="Oztas S."/>
            <person name="Petit M.A."/>
            <person name="Pichon C."/>
            <person name="Rouy Z."/>
            <person name="Ruf C.S."/>
            <person name="Schneider D."/>
            <person name="Tourret J."/>
            <person name="Vacherie B."/>
            <person name="Vallenet D."/>
            <person name="Medigue C."/>
            <person name="Rocha E.P.C."/>
            <person name="Denamur E."/>
        </authorList>
    </citation>
    <scope>NUCLEOTIDE SEQUENCE [LARGE SCALE GENOMIC DNA]</scope>
    <source>
        <strain evidence="4">ATCC 35469 / DSM 13698 / BCRC 15582 / CCUG 18766 / IAM 14443 / JCM 21226 / LMG 7866 / NBRC 102419 / NCTC 12128 / CDC 0568-73</strain>
    </source>
</reference>
<sequence>MTQKLHLKRNFAMKTRTILASLITCSLSFSAYAATDWPTKPVEFVITASAGGDTDMNARLLAKYFKEVAGVPLVITNMPGSAGSIATTNVKNAAADGTKAVFCHTGHMVINKMTGIVDYNYKDFDIATIAGMNRTYVLTASKKSGINSLDDLIAKAKAEPGKVIYGTEFGGLTYTQGLKLEQMAGIKLKTVDAGTAADRVIGLLSGRIDLGVVAYSAVKDYQTTGKMTILAQGGPERNPLFGDFPTFVEKGINYTSEFPYVVAFPKGTNPEILQKMGEIIKKIQDNPKYQEELRTSLQQEPFWLDRDQANAYLDKTQQELEPFKDMLKSAKK</sequence>
<dbReference type="AlphaFoldDB" id="B7LVV0"/>
<evidence type="ECO:0000313" key="3">
    <source>
        <dbReference type="EMBL" id="CAQ87840.1"/>
    </source>
</evidence>
<dbReference type="SUPFAM" id="SSF53850">
    <property type="entry name" value="Periplasmic binding protein-like II"/>
    <property type="match status" value="1"/>
</dbReference>
<accession>B7LVV0</accession>
<evidence type="ECO:0000313" key="4">
    <source>
        <dbReference type="Proteomes" id="UP000000745"/>
    </source>
</evidence>
<dbReference type="Gene3D" id="3.40.190.150">
    <property type="entry name" value="Bordetella uptake gene, domain 1"/>
    <property type="match status" value="1"/>
</dbReference>
<protein>
    <recommendedName>
        <fullName evidence="5">Tripartite tricarboxylate transporter substrate binding protein</fullName>
    </recommendedName>
</protein>
<dbReference type="InterPro" id="IPR042100">
    <property type="entry name" value="Bug_dom1"/>
</dbReference>
<dbReference type="Proteomes" id="UP000000745">
    <property type="component" value="Chromosome"/>
</dbReference>